<dbReference type="Proteomes" id="UP000886595">
    <property type="component" value="Unassembled WGS sequence"/>
</dbReference>
<dbReference type="OrthoDB" id="900104at2759"/>
<sequence>MSSSSPEEEDRVVAVKFLGPQLSICKPAQSNSKWINIRISNPCFFSSPVMYSEKEDMFCIVGSGGHLVGSWDLVDILALVLCSWLGLSNLLLRPASLPLSVLYSVLHSLSLSFFTCVTMS</sequence>
<dbReference type="AlphaFoldDB" id="A0A8X7S156"/>
<reference evidence="1 2" key="1">
    <citation type="submission" date="2020-02" db="EMBL/GenBank/DDBJ databases">
        <authorList>
            <person name="Ma Q."/>
            <person name="Huang Y."/>
            <person name="Song X."/>
            <person name="Pei D."/>
        </authorList>
    </citation>
    <scope>NUCLEOTIDE SEQUENCE [LARGE SCALE GENOMIC DNA]</scope>
    <source>
        <strain evidence="1">Sxm20200214</strain>
        <tissue evidence="1">Leaf</tissue>
    </source>
</reference>
<comment type="caution">
    <text evidence="1">The sequence shown here is derived from an EMBL/GenBank/DDBJ whole genome shotgun (WGS) entry which is preliminary data.</text>
</comment>
<accession>A0A8X7S156</accession>
<evidence type="ECO:0000313" key="1">
    <source>
        <dbReference type="EMBL" id="KAG2299213.1"/>
    </source>
</evidence>
<gene>
    <name evidence="1" type="ORF">Bca52824_035685</name>
</gene>
<organism evidence="1 2">
    <name type="scientific">Brassica carinata</name>
    <name type="common">Ethiopian mustard</name>
    <name type="synonym">Abyssinian cabbage</name>
    <dbReference type="NCBI Taxonomy" id="52824"/>
    <lineage>
        <taxon>Eukaryota</taxon>
        <taxon>Viridiplantae</taxon>
        <taxon>Streptophyta</taxon>
        <taxon>Embryophyta</taxon>
        <taxon>Tracheophyta</taxon>
        <taxon>Spermatophyta</taxon>
        <taxon>Magnoliopsida</taxon>
        <taxon>eudicotyledons</taxon>
        <taxon>Gunneridae</taxon>
        <taxon>Pentapetalae</taxon>
        <taxon>rosids</taxon>
        <taxon>malvids</taxon>
        <taxon>Brassicales</taxon>
        <taxon>Brassicaceae</taxon>
        <taxon>Brassiceae</taxon>
        <taxon>Brassica</taxon>
    </lineage>
</organism>
<dbReference type="EMBL" id="JAAMPC010000008">
    <property type="protein sequence ID" value="KAG2299213.1"/>
    <property type="molecule type" value="Genomic_DNA"/>
</dbReference>
<evidence type="ECO:0000313" key="2">
    <source>
        <dbReference type="Proteomes" id="UP000886595"/>
    </source>
</evidence>
<keyword evidence="2" id="KW-1185">Reference proteome</keyword>
<proteinExistence type="predicted"/>
<name>A0A8X7S156_BRACI</name>
<protein>
    <submittedName>
        <fullName evidence="1">Uncharacterized protein</fullName>
    </submittedName>
</protein>